<dbReference type="PANTHER" id="PTHR13678">
    <property type="entry name" value="VACUOLAR PROTEIN SORTING-ASSOCIATED PROTEIN 37"/>
    <property type="match status" value="1"/>
</dbReference>
<proteinExistence type="inferred from homology"/>
<comment type="subcellular location">
    <subcellularLocation>
        <location evidence="1">Late endosome membrane</location>
        <topology evidence="1">Peripheral membrane protein</topology>
    </subcellularLocation>
</comment>
<keyword evidence="8" id="KW-0175">Coiled coil</keyword>
<feature type="coiled-coil region" evidence="8">
    <location>
        <begin position="47"/>
        <end position="106"/>
    </location>
</feature>
<reference evidence="10 11" key="2">
    <citation type="journal article" date="2010" name="Nucleic Acids Res.">
        <title>BeetleBase in 2010: revisions to provide comprehensive genomic information for Tribolium castaneum.</title>
        <authorList>
            <person name="Kim H.S."/>
            <person name="Murphy T."/>
            <person name="Xia J."/>
            <person name="Caragea D."/>
            <person name="Park Y."/>
            <person name="Beeman R.W."/>
            <person name="Lorenzen M.D."/>
            <person name="Butcher S."/>
            <person name="Manak J.R."/>
            <person name="Brown S.J."/>
        </authorList>
    </citation>
    <scope>GENOME REANNOTATION</scope>
    <source>
        <strain evidence="10 11">Georgia GA2</strain>
    </source>
</reference>
<gene>
    <name evidence="10" type="primary">AUGUSTUS-3.0.2_14972</name>
    <name evidence="10" type="ORF">TcasGA2_TC014972</name>
</gene>
<dbReference type="OrthoDB" id="10004364at2759"/>
<evidence type="ECO:0000259" key="9">
    <source>
        <dbReference type="PROSITE" id="PS51314"/>
    </source>
</evidence>
<accession>D2A3L9</accession>
<dbReference type="GO" id="GO:0000813">
    <property type="term" value="C:ESCRT I complex"/>
    <property type="evidence" value="ECO:0000318"/>
    <property type="project" value="GO_Central"/>
</dbReference>
<organism evidence="10 11">
    <name type="scientific">Tribolium castaneum</name>
    <name type="common">Red flour beetle</name>
    <dbReference type="NCBI Taxonomy" id="7070"/>
    <lineage>
        <taxon>Eukaryota</taxon>
        <taxon>Metazoa</taxon>
        <taxon>Ecdysozoa</taxon>
        <taxon>Arthropoda</taxon>
        <taxon>Hexapoda</taxon>
        <taxon>Insecta</taxon>
        <taxon>Pterygota</taxon>
        <taxon>Neoptera</taxon>
        <taxon>Endopterygota</taxon>
        <taxon>Coleoptera</taxon>
        <taxon>Polyphaga</taxon>
        <taxon>Cucujiformia</taxon>
        <taxon>Tenebrionidae</taxon>
        <taxon>Tenebrionidae incertae sedis</taxon>
        <taxon>Tribolium</taxon>
    </lineage>
</organism>
<dbReference type="PhylomeDB" id="D2A3L9"/>
<evidence type="ECO:0000256" key="4">
    <source>
        <dbReference type="ARBA" id="ARBA00022753"/>
    </source>
</evidence>
<dbReference type="eggNOG" id="KOG3270">
    <property type="taxonomic scope" value="Eukaryota"/>
</dbReference>
<dbReference type="PROSITE" id="PS51314">
    <property type="entry name" value="VPS37_C"/>
    <property type="match status" value="1"/>
</dbReference>
<comment type="function">
    <text evidence="6">Component of the ESCRT-I complex, a regulator of vesicular trafficking process. Required for the sorting of endocytic ubiquitinated cargos into multivesicular bodies. May be involved in cell growth and differentiation.</text>
</comment>
<name>D2A3L9_TRICA</name>
<dbReference type="OMA" id="MYQEYLN"/>
<evidence type="ECO:0000256" key="3">
    <source>
        <dbReference type="ARBA" id="ARBA00022448"/>
    </source>
</evidence>
<dbReference type="GO" id="GO:0043162">
    <property type="term" value="P:ubiquitin-dependent protein catabolic process via the multivesicular body sorting pathway"/>
    <property type="evidence" value="ECO:0000318"/>
    <property type="project" value="GO_Central"/>
</dbReference>
<dbReference type="FunCoup" id="D2A3L9">
    <property type="interactions" value="436"/>
</dbReference>
<dbReference type="InterPro" id="IPR009851">
    <property type="entry name" value="Mod_r"/>
</dbReference>
<evidence type="ECO:0000256" key="2">
    <source>
        <dbReference type="ARBA" id="ARBA00007617"/>
    </source>
</evidence>
<sequence length="225" mass="25399">MTSPLLLSDCKKAVSDLKSLSNDELDKIMNDEEKIENILSSLDQSYLKEIETQKERLLESNRALAEENLSREPELVEGREKLQELSEQAEQLSKSVEEKVKQIKNKSGDLSLETSLALLQTAASEMEEKSDKLVKSFLENEIDLENFLDEFLTKRRQVHLRLIKAEQLSKIISRGPMGGTSNYVNAPAIPINSNYFPGVPSQNVPYPTGPIGMPMPGLNYFQNHF</sequence>
<dbReference type="AlphaFoldDB" id="D2A3L9"/>
<dbReference type="Gene3D" id="1.10.287.660">
    <property type="entry name" value="Helix hairpin bin"/>
    <property type="match status" value="1"/>
</dbReference>
<dbReference type="GO" id="GO:0006623">
    <property type="term" value="P:protein targeting to vacuole"/>
    <property type="evidence" value="ECO:0000318"/>
    <property type="project" value="GO_Central"/>
</dbReference>
<dbReference type="HOGENOM" id="CLU_067118_2_0_1"/>
<keyword evidence="4" id="KW-0967">Endosome</keyword>
<dbReference type="KEGG" id="tca:660606"/>
<dbReference type="SUPFAM" id="SSF140111">
    <property type="entry name" value="Endosomal sorting complex assembly domain"/>
    <property type="match status" value="1"/>
</dbReference>
<dbReference type="GO" id="GO:0031902">
    <property type="term" value="C:late endosome membrane"/>
    <property type="evidence" value="ECO:0007669"/>
    <property type="project" value="UniProtKB-SubCell"/>
</dbReference>
<dbReference type="Pfam" id="PF07200">
    <property type="entry name" value="Mod_r"/>
    <property type="match status" value="1"/>
</dbReference>
<dbReference type="PANTHER" id="PTHR13678:SF27">
    <property type="entry name" value="LD45836P"/>
    <property type="match status" value="1"/>
</dbReference>
<feature type="domain" description="VPS37 C-terminal" evidence="9">
    <location>
        <begin position="93"/>
        <end position="182"/>
    </location>
</feature>
<dbReference type="STRING" id="7070.D2A3L9"/>
<protein>
    <submittedName>
        <fullName evidence="10">Vacuolar protein sorting-associated protein 37B-like Protein</fullName>
    </submittedName>
</protein>
<evidence type="ECO:0000256" key="8">
    <source>
        <dbReference type="SAM" id="Coils"/>
    </source>
</evidence>
<evidence type="ECO:0000313" key="11">
    <source>
        <dbReference type="Proteomes" id="UP000007266"/>
    </source>
</evidence>
<comment type="similarity">
    <text evidence="2">Belongs to the VPS37 family.</text>
</comment>
<evidence type="ECO:0000256" key="6">
    <source>
        <dbReference type="ARBA" id="ARBA00025010"/>
    </source>
</evidence>
<dbReference type="InterPro" id="IPR029012">
    <property type="entry name" value="Helix_hairpin_bin_sf"/>
</dbReference>
<reference evidence="10 11" key="1">
    <citation type="journal article" date="2008" name="Nature">
        <title>The genome of the model beetle and pest Tribolium castaneum.</title>
        <authorList>
            <consortium name="Tribolium Genome Sequencing Consortium"/>
            <person name="Richards S."/>
            <person name="Gibbs R.A."/>
            <person name="Weinstock G.M."/>
            <person name="Brown S.J."/>
            <person name="Denell R."/>
            <person name="Beeman R.W."/>
            <person name="Gibbs R."/>
            <person name="Beeman R.W."/>
            <person name="Brown S.J."/>
            <person name="Bucher G."/>
            <person name="Friedrich M."/>
            <person name="Grimmelikhuijzen C.J."/>
            <person name="Klingler M."/>
            <person name="Lorenzen M."/>
            <person name="Richards S."/>
            <person name="Roth S."/>
            <person name="Schroder R."/>
            <person name="Tautz D."/>
            <person name="Zdobnov E.M."/>
            <person name="Muzny D."/>
            <person name="Gibbs R.A."/>
            <person name="Weinstock G.M."/>
            <person name="Attaway T."/>
            <person name="Bell S."/>
            <person name="Buhay C.J."/>
            <person name="Chandrabose M.N."/>
            <person name="Chavez D."/>
            <person name="Clerk-Blankenburg K.P."/>
            <person name="Cree A."/>
            <person name="Dao M."/>
            <person name="Davis C."/>
            <person name="Chacko J."/>
            <person name="Dinh H."/>
            <person name="Dugan-Rocha S."/>
            <person name="Fowler G."/>
            <person name="Garner T.T."/>
            <person name="Garnes J."/>
            <person name="Gnirke A."/>
            <person name="Hawes A."/>
            <person name="Hernandez J."/>
            <person name="Hines S."/>
            <person name="Holder M."/>
            <person name="Hume J."/>
            <person name="Jhangiani S.N."/>
            <person name="Joshi V."/>
            <person name="Khan Z.M."/>
            <person name="Jackson L."/>
            <person name="Kovar C."/>
            <person name="Kowis A."/>
            <person name="Lee S."/>
            <person name="Lewis L.R."/>
            <person name="Margolis J."/>
            <person name="Morgan M."/>
            <person name="Nazareth L.V."/>
            <person name="Nguyen N."/>
            <person name="Okwuonu G."/>
            <person name="Parker D."/>
            <person name="Richards S."/>
            <person name="Ruiz S.J."/>
            <person name="Santibanez J."/>
            <person name="Savard J."/>
            <person name="Scherer S.E."/>
            <person name="Schneider B."/>
            <person name="Sodergren E."/>
            <person name="Tautz D."/>
            <person name="Vattahil S."/>
            <person name="Villasana D."/>
            <person name="White C.S."/>
            <person name="Wright R."/>
            <person name="Park Y."/>
            <person name="Beeman R.W."/>
            <person name="Lord J."/>
            <person name="Oppert B."/>
            <person name="Lorenzen M."/>
            <person name="Brown S."/>
            <person name="Wang L."/>
            <person name="Savard J."/>
            <person name="Tautz D."/>
            <person name="Richards S."/>
            <person name="Weinstock G."/>
            <person name="Gibbs R.A."/>
            <person name="Liu Y."/>
            <person name="Worley K."/>
            <person name="Weinstock G."/>
            <person name="Elsik C.G."/>
            <person name="Reese J.T."/>
            <person name="Elhaik E."/>
            <person name="Landan G."/>
            <person name="Graur D."/>
            <person name="Arensburger P."/>
            <person name="Atkinson P."/>
            <person name="Beeman R.W."/>
            <person name="Beidler J."/>
            <person name="Brown S.J."/>
            <person name="Demuth J.P."/>
            <person name="Drury D.W."/>
            <person name="Du Y.Z."/>
            <person name="Fujiwara H."/>
            <person name="Lorenzen M."/>
            <person name="Maselli V."/>
            <person name="Osanai M."/>
            <person name="Park Y."/>
            <person name="Robertson H.M."/>
            <person name="Tu Z."/>
            <person name="Wang J.J."/>
            <person name="Wang S."/>
            <person name="Richards S."/>
            <person name="Song H."/>
            <person name="Zhang L."/>
            <person name="Sodergren E."/>
            <person name="Werner D."/>
            <person name="Stanke M."/>
            <person name="Morgenstern B."/>
            <person name="Solovyev V."/>
            <person name="Kosarev P."/>
            <person name="Brown G."/>
            <person name="Chen H.C."/>
            <person name="Ermolaeva O."/>
            <person name="Hlavina W."/>
            <person name="Kapustin Y."/>
            <person name="Kiryutin B."/>
            <person name="Kitts P."/>
            <person name="Maglott D."/>
            <person name="Pruitt K."/>
            <person name="Sapojnikov V."/>
            <person name="Souvorov A."/>
            <person name="Mackey A.J."/>
            <person name="Waterhouse R.M."/>
            <person name="Wyder S."/>
            <person name="Zdobnov E.M."/>
            <person name="Zdobnov E.M."/>
            <person name="Wyder S."/>
            <person name="Kriventseva E.V."/>
            <person name="Kadowaki T."/>
            <person name="Bork P."/>
            <person name="Aranda M."/>
            <person name="Bao R."/>
            <person name="Beermann A."/>
            <person name="Berns N."/>
            <person name="Bolognesi R."/>
            <person name="Bonneton F."/>
            <person name="Bopp D."/>
            <person name="Brown S.J."/>
            <person name="Bucher G."/>
            <person name="Butts T."/>
            <person name="Chaumot A."/>
            <person name="Denell R.E."/>
            <person name="Ferrier D.E."/>
            <person name="Friedrich M."/>
            <person name="Gordon C.M."/>
            <person name="Jindra M."/>
            <person name="Klingler M."/>
            <person name="Lan Q."/>
            <person name="Lattorff H.M."/>
            <person name="Laudet V."/>
            <person name="von Levetsow C."/>
            <person name="Liu Z."/>
            <person name="Lutz R."/>
            <person name="Lynch J.A."/>
            <person name="da Fonseca R.N."/>
            <person name="Posnien N."/>
            <person name="Reuter R."/>
            <person name="Roth S."/>
            <person name="Savard J."/>
            <person name="Schinko J.B."/>
            <person name="Schmitt C."/>
            <person name="Schoppmeier M."/>
            <person name="Schroder R."/>
            <person name="Shippy T.D."/>
            <person name="Simonnet F."/>
            <person name="Marques-Souza H."/>
            <person name="Tautz D."/>
            <person name="Tomoyasu Y."/>
            <person name="Trauner J."/>
            <person name="Van der Zee M."/>
            <person name="Vervoort M."/>
            <person name="Wittkopp N."/>
            <person name="Wimmer E.A."/>
            <person name="Yang X."/>
            <person name="Jones A.K."/>
            <person name="Sattelle D.B."/>
            <person name="Ebert P.R."/>
            <person name="Nelson D."/>
            <person name="Scott J.G."/>
            <person name="Beeman R.W."/>
            <person name="Muthukrishnan S."/>
            <person name="Kramer K.J."/>
            <person name="Arakane Y."/>
            <person name="Beeman R.W."/>
            <person name="Zhu Q."/>
            <person name="Hogenkamp D."/>
            <person name="Dixit R."/>
            <person name="Oppert B."/>
            <person name="Jiang H."/>
            <person name="Zou Z."/>
            <person name="Marshall J."/>
            <person name="Elpidina E."/>
            <person name="Vinokurov K."/>
            <person name="Oppert C."/>
            <person name="Zou Z."/>
            <person name="Evans J."/>
            <person name="Lu Z."/>
            <person name="Zhao P."/>
            <person name="Sumathipala N."/>
            <person name="Altincicek B."/>
            <person name="Vilcinskas A."/>
            <person name="Williams M."/>
            <person name="Hultmark D."/>
            <person name="Hetru C."/>
            <person name="Jiang H."/>
            <person name="Grimmelikhuijzen C.J."/>
            <person name="Hauser F."/>
            <person name="Cazzamali G."/>
            <person name="Williamson M."/>
            <person name="Park Y."/>
            <person name="Li B."/>
            <person name="Tanaka Y."/>
            <person name="Predel R."/>
            <person name="Neupert S."/>
            <person name="Schachtner J."/>
            <person name="Verleyen P."/>
            <person name="Raible F."/>
            <person name="Bork P."/>
            <person name="Friedrich M."/>
            <person name="Walden K.K."/>
            <person name="Robertson H.M."/>
            <person name="Angeli S."/>
            <person name="Foret S."/>
            <person name="Bucher G."/>
            <person name="Schuetz S."/>
            <person name="Maleszka R."/>
            <person name="Wimmer E.A."/>
            <person name="Beeman R.W."/>
            <person name="Lorenzen M."/>
            <person name="Tomoyasu Y."/>
            <person name="Miller S.C."/>
            <person name="Grossmann D."/>
            <person name="Bucher G."/>
        </authorList>
    </citation>
    <scope>NUCLEOTIDE SEQUENCE [LARGE SCALE GENOMIC DNA]</scope>
    <source>
        <strain evidence="10 11">Georgia GA2</strain>
    </source>
</reference>
<keyword evidence="3 7" id="KW-0813">Transport</keyword>
<evidence type="ECO:0000256" key="7">
    <source>
        <dbReference type="PROSITE-ProRule" id="PRU00646"/>
    </source>
</evidence>
<evidence type="ECO:0000256" key="1">
    <source>
        <dbReference type="ARBA" id="ARBA00004633"/>
    </source>
</evidence>
<keyword evidence="11" id="KW-1185">Reference proteome</keyword>
<dbReference type="InterPro" id="IPR037202">
    <property type="entry name" value="ESCRT_assembly_dom"/>
</dbReference>
<dbReference type="InParanoid" id="D2A3L9"/>
<dbReference type="Proteomes" id="UP000007266">
    <property type="component" value="Linkage group 6"/>
</dbReference>
<evidence type="ECO:0000256" key="5">
    <source>
        <dbReference type="ARBA" id="ARBA00022927"/>
    </source>
</evidence>
<dbReference type="EMBL" id="KQ971348">
    <property type="protein sequence ID" value="EFA04908.1"/>
    <property type="molecule type" value="Genomic_DNA"/>
</dbReference>
<dbReference type="GO" id="GO:0006612">
    <property type="term" value="P:protein targeting to membrane"/>
    <property type="evidence" value="ECO:0000318"/>
    <property type="project" value="GO_Central"/>
</dbReference>
<keyword evidence="5 7" id="KW-0653">Protein transport</keyword>
<evidence type="ECO:0000313" key="10">
    <source>
        <dbReference type="EMBL" id="EFA04908.1"/>
    </source>
</evidence>